<evidence type="ECO:0000313" key="4">
    <source>
        <dbReference type="EMBL" id="CAL6075780.1"/>
    </source>
</evidence>
<dbReference type="InterPro" id="IPR050836">
    <property type="entry name" value="SDS22/Internalin_LRR"/>
</dbReference>
<reference evidence="4 5" key="2">
    <citation type="submission" date="2024-07" db="EMBL/GenBank/DDBJ databases">
        <authorList>
            <person name="Akdeniz Z."/>
        </authorList>
    </citation>
    <scope>NUCLEOTIDE SEQUENCE [LARGE SCALE GENOMIC DNA]</scope>
</reference>
<dbReference type="EMBL" id="CAXDID020000316">
    <property type="protein sequence ID" value="CAL6075780.1"/>
    <property type="molecule type" value="Genomic_DNA"/>
</dbReference>
<dbReference type="Gene3D" id="3.80.10.10">
    <property type="entry name" value="Ribonuclease Inhibitor"/>
    <property type="match status" value="1"/>
</dbReference>
<gene>
    <name evidence="3" type="ORF">HINF_LOCUS3512</name>
    <name evidence="4" type="ORF">HINF_LOCUS57372</name>
</gene>
<keyword evidence="5" id="KW-1185">Reference proteome</keyword>
<dbReference type="Pfam" id="PF12799">
    <property type="entry name" value="LRR_4"/>
    <property type="match status" value="1"/>
</dbReference>
<name>A0AA86TH05_9EUKA</name>
<evidence type="ECO:0000256" key="2">
    <source>
        <dbReference type="ARBA" id="ARBA00022737"/>
    </source>
</evidence>
<reference evidence="3" key="1">
    <citation type="submission" date="2023-06" db="EMBL/GenBank/DDBJ databases">
        <authorList>
            <person name="Kurt Z."/>
        </authorList>
    </citation>
    <scope>NUCLEOTIDE SEQUENCE</scope>
</reference>
<sequence length="397" mass="46325">MDLTESQDSSIDNLDSDYNSQQNVYDSSDLLPDQLRNQIQDNKLIVENFNQMKDIEFLNNFDIEELDIYDCKQIIPKLNNQKIKKLILHHCQIKCLNELQLPNLEALCISDELEYENGNSFLQSLSQFKKLKEFIISGYRDLDLQLIPDLQLTKLGISGNVSNIEQLTQFSQVTDLVLMDNQDIDLQPLSKMIQLTKLNLQNCSLKNVEPLKYLVKLTELYLTGNENIQIFPLQYLKQLQILDLEGCDLIDLTYLKPLTNLTELNIFQNRIIYLQPLANLTKIMNLQADSNKIIDTSVFFNIEIPDLSSQMQYQFQINFQEQPNIQEITFANQLRDINTQIDSLSNIRVLHSKLKYKITLEHKKVDKYVQQIFQNLSQFVSQVTSLFQQISLFQHTQ</sequence>
<organism evidence="3">
    <name type="scientific">Hexamita inflata</name>
    <dbReference type="NCBI Taxonomy" id="28002"/>
    <lineage>
        <taxon>Eukaryota</taxon>
        <taxon>Metamonada</taxon>
        <taxon>Diplomonadida</taxon>
        <taxon>Hexamitidae</taxon>
        <taxon>Hexamitinae</taxon>
        <taxon>Hexamita</taxon>
    </lineage>
</organism>
<proteinExistence type="predicted"/>
<dbReference type="InterPro" id="IPR001611">
    <property type="entry name" value="Leu-rich_rpt"/>
</dbReference>
<keyword evidence="1" id="KW-0433">Leucine-rich repeat</keyword>
<evidence type="ECO:0000256" key="1">
    <source>
        <dbReference type="ARBA" id="ARBA00022614"/>
    </source>
</evidence>
<evidence type="ECO:0000313" key="3">
    <source>
        <dbReference type="EMBL" id="CAI9915867.1"/>
    </source>
</evidence>
<dbReference type="AlphaFoldDB" id="A0AA86TH05"/>
<accession>A0AA86TH05</accession>
<keyword evidence="2" id="KW-0677">Repeat</keyword>
<dbReference type="InterPro" id="IPR025875">
    <property type="entry name" value="Leu-rich_rpt_4"/>
</dbReference>
<dbReference type="PANTHER" id="PTHR46652:SF3">
    <property type="entry name" value="LEUCINE-RICH REPEAT-CONTAINING PROTEIN 9"/>
    <property type="match status" value="1"/>
</dbReference>
<dbReference type="EMBL" id="CATOUU010000082">
    <property type="protein sequence ID" value="CAI9915867.1"/>
    <property type="molecule type" value="Genomic_DNA"/>
</dbReference>
<dbReference type="SUPFAM" id="SSF52058">
    <property type="entry name" value="L domain-like"/>
    <property type="match status" value="1"/>
</dbReference>
<evidence type="ECO:0000313" key="5">
    <source>
        <dbReference type="Proteomes" id="UP001642409"/>
    </source>
</evidence>
<dbReference type="PROSITE" id="PS51450">
    <property type="entry name" value="LRR"/>
    <property type="match status" value="2"/>
</dbReference>
<dbReference type="InterPro" id="IPR032675">
    <property type="entry name" value="LRR_dom_sf"/>
</dbReference>
<dbReference type="Proteomes" id="UP001642409">
    <property type="component" value="Unassembled WGS sequence"/>
</dbReference>
<protein>
    <submittedName>
        <fullName evidence="3">Leucine-rich repeat domain-containing protein</fullName>
    </submittedName>
    <submittedName>
        <fullName evidence="4">Leucine-rich_repeat domain-containing protein</fullName>
    </submittedName>
</protein>
<comment type="caution">
    <text evidence="3">The sequence shown here is derived from an EMBL/GenBank/DDBJ whole genome shotgun (WGS) entry which is preliminary data.</text>
</comment>
<dbReference type="PANTHER" id="PTHR46652">
    <property type="entry name" value="LEUCINE-RICH REPEAT AND IQ DOMAIN-CONTAINING PROTEIN 1-RELATED"/>
    <property type="match status" value="1"/>
</dbReference>